<evidence type="ECO:0000313" key="2">
    <source>
        <dbReference type="Proteomes" id="UP000233837"/>
    </source>
</evidence>
<gene>
    <name evidence="1" type="primary">ND5</name>
    <name evidence="1" type="ORF">MA16_Dca028561</name>
</gene>
<protein>
    <submittedName>
        <fullName evidence="1">NADH-ubiquinone oxidoreductase chain 5</fullName>
    </submittedName>
</protein>
<accession>A0A2I0V9G0</accession>
<dbReference type="EMBL" id="KZ505256">
    <property type="protein sequence ID" value="PKU60057.1"/>
    <property type="molecule type" value="Genomic_DNA"/>
</dbReference>
<reference evidence="1 2" key="1">
    <citation type="journal article" date="2016" name="Sci. Rep.">
        <title>The Dendrobium catenatum Lindl. genome sequence provides insights into polysaccharide synthase, floral development and adaptive evolution.</title>
        <authorList>
            <person name="Zhang G.Q."/>
            <person name="Xu Q."/>
            <person name="Bian C."/>
            <person name="Tsai W.C."/>
            <person name="Yeh C.M."/>
            <person name="Liu K.W."/>
            <person name="Yoshida K."/>
            <person name="Zhang L.S."/>
            <person name="Chang S.B."/>
            <person name="Chen F."/>
            <person name="Shi Y."/>
            <person name="Su Y.Y."/>
            <person name="Zhang Y.Q."/>
            <person name="Chen L.J."/>
            <person name="Yin Y."/>
            <person name="Lin M."/>
            <person name="Huang H."/>
            <person name="Deng H."/>
            <person name="Wang Z.W."/>
            <person name="Zhu S.L."/>
            <person name="Zhao X."/>
            <person name="Deng C."/>
            <person name="Niu S.C."/>
            <person name="Huang J."/>
            <person name="Wang M."/>
            <person name="Liu G.H."/>
            <person name="Yang H.J."/>
            <person name="Xiao X.J."/>
            <person name="Hsiao Y.Y."/>
            <person name="Wu W.L."/>
            <person name="Chen Y.Y."/>
            <person name="Mitsuda N."/>
            <person name="Ohme-Takagi M."/>
            <person name="Luo Y.B."/>
            <person name="Van de Peer Y."/>
            <person name="Liu Z.J."/>
        </authorList>
    </citation>
    <scope>NUCLEOTIDE SEQUENCE [LARGE SCALE GENOMIC DNA]</scope>
    <source>
        <tissue evidence="1">The whole plant</tissue>
    </source>
</reference>
<dbReference type="STRING" id="906689.A0A2I0V9G0"/>
<name>A0A2I0V9G0_9ASPA</name>
<keyword evidence="1" id="KW-0830">Ubiquinone</keyword>
<sequence length="52" mass="5980">MLMSSFSLIGSPFQLDFFSKDVILELTYTNSFRQDRLRCHDAPILMAIPSIL</sequence>
<organism evidence="1 2">
    <name type="scientific">Dendrobium catenatum</name>
    <dbReference type="NCBI Taxonomy" id="906689"/>
    <lineage>
        <taxon>Eukaryota</taxon>
        <taxon>Viridiplantae</taxon>
        <taxon>Streptophyta</taxon>
        <taxon>Embryophyta</taxon>
        <taxon>Tracheophyta</taxon>
        <taxon>Spermatophyta</taxon>
        <taxon>Magnoliopsida</taxon>
        <taxon>Liliopsida</taxon>
        <taxon>Asparagales</taxon>
        <taxon>Orchidaceae</taxon>
        <taxon>Epidendroideae</taxon>
        <taxon>Malaxideae</taxon>
        <taxon>Dendrobiinae</taxon>
        <taxon>Dendrobium</taxon>
    </lineage>
</organism>
<proteinExistence type="predicted"/>
<evidence type="ECO:0000313" key="1">
    <source>
        <dbReference type="EMBL" id="PKU60057.1"/>
    </source>
</evidence>
<dbReference type="AlphaFoldDB" id="A0A2I0V9G0"/>
<keyword evidence="2" id="KW-1185">Reference proteome</keyword>
<reference evidence="1 2" key="2">
    <citation type="journal article" date="2017" name="Nature">
        <title>The Apostasia genome and the evolution of orchids.</title>
        <authorList>
            <person name="Zhang G.Q."/>
            <person name="Liu K.W."/>
            <person name="Li Z."/>
            <person name="Lohaus R."/>
            <person name="Hsiao Y.Y."/>
            <person name="Niu S.C."/>
            <person name="Wang J.Y."/>
            <person name="Lin Y.C."/>
            <person name="Xu Q."/>
            <person name="Chen L.J."/>
            <person name="Yoshida K."/>
            <person name="Fujiwara S."/>
            <person name="Wang Z.W."/>
            <person name="Zhang Y.Q."/>
            <person name="Mitsuda N."/>
            <person name="Wang M."/>
            <person name="Liu G.H."/>
            <person name="Pecoraro L."/>
            <person name="Huang H.X."/>
            <person name="Xiao X.J."/>
            <person name="Lin M."/>
            <person name="Wu X.Y."/>
            <person name="Wu W.L."/>
            <person name="Chen Y.Y."/>
            <person name="Chang S.B."/>
            <person name="Sakamoto S."/>
            <person name="Ohme-Takagi M."/>
            <person name="Yagi M."/>
            <person name="Zeng S.J."/>
            <person name="Shen C.Y."/>
            <person name="Yeh C.M."/>
            <person name="Luo Y.B."/>
            <person name="Tsai W.C."/>
            <person name="Van de Peer Y."/>
            <person name="Liu Z.J."/>
        </authorList>
    </citation>
    <scope>NUCLEOTIDE SEQUENCE [LARGE SCALE GENOMIC DNA]</scope>
    <source>
        <tissue evidence="1">The whole plant</tissue>
    </source>
</reference>
<dbReference type="Proteomes" id="UP000233837">
    <property type="component" value="Unassembled WGS sequence"/>
</dbReference>